<dbReference type="Gene3D" id="3.40.50.1010">
    <property type="entry name" value="5'-nuclease"/>
    <property type="match status" value="1"/>
</dbReference>
<evidence type="ECO:0000256" key="2">
    <source>
        <dbReference type="SAM" id="MobiDB-lite"/>
    </source>
</evidence>
<evidence type="ECO:0000256" key="1">
    <source>
        <dbReference type="ARBA" id="ARBA00007398"/>
    </source>
</evidence>
<dbReference type="InterPro" id="IPR029060">
    <property type="entry name" value="PIN-like_dom_sf"/>
</dbReference>
<dbReference type="InterPro" id="IPR039436">
    <property type="entry name" value="Asteroid_dom"/>
</dbReference>
<feature type="domain" description="Asteroid" evidence="3">
    <location>
        <begin position="104"/>
        <end position="372"/>
    </location>
</feature>
<dbReference type="Pfam" id="PF12813">
    <property type="entry name" value="XPG_I_2"/>
    <property type="match status" value="1"/>
</dbReference>
<reference evidence="4" key="1">
    <citation type="submission" date="2019-04" db="EMBL/GenBank/DDBJ databases">
        <title>Friends and foes A comparative genomics studyof 23 Aspergillus species from section Flavi.</title>
        <authorList>
            <consortium name="DOE Joint Genome Institute"/>
            <person name="Kjaerbolling I."/>
            <person name="Vesth T."/>
            <person name="Frisvad J.C."/>
            <person name="Nybo J.L."/>
            <person name="Theobald S."/>
            <person name="Kildgaard S."/>
            <person name="Isbrandt T."/>
            <person name="Kuo A."/>
            <person name="Sato A."/>
            <person name="Lyhne E.K."/>
            <person name="Kogle M.E."/>
            <person name="Wiebenga A."/>
            <person name="Kun R.S."/>
            <person name="Lubbers R.J."/>
            <person name="Makela M.R."/>
            <person name="Barry K."/>
            <person name="Chovatia M."/>
            <person name="Clum A."/>
            <person name="Daum C."/>
            <person name="Haridas S."/>
            <person name="He G."/>
            <person name="LaButti K."/>
            <person name="Lipzen A."/>
            <person name="Mondo S."/>
            <person name="Riley R."/>
            <person name="Salamov A."/>
            <person name="Simmons B.A."/>
            <person name="Magnuson J.K."/>
            <person name="Henrissat B."/>
            <person name="Mortensen U.H."/>
            <person name="Larsen T.O."/>
            <person name="Devries R.P."/>
            <person name="Grigoriev I.V."/>
            <person name="Machida M."/>
            <person name="Baker S.E."/>
            <person name="Andersen M.R."/>
        </authorList>
    </citation>
    <scope>NUCLEOTIDE SEQUENCE [LARGE SCALE GENOMIC DNA]</scope>
    <source>
        <strain evidence="4">IBT 14317</strain>
    </source>
</reference>
<accession>A0A5N7BZZ1</accession>
<dbReference type="EMBL" id="ML735294">
    <property type="protein sequence ID" value="KAE8387339.1"/>
    <property type="molecule type" value="Genomic_DNA"/>
</dbReference>
<gene>
    <name evidence="4" type="ORF">BDV23DRAFT_161233</name>
</gene>
<feature type="region of interest" description="Disordered" evidence="2">
    <location>
        <begin position="527"/>
        <end position="559"/>
    </location>
</feature>
<organism evidence="4">
    <name type="scientific">Petromyces alliaceus</name>
    <name type="common">Aspergillus alliaceus</name>
    <dbReference type="NCBI Taxonomy" id="209559"/>
    <lineage>
        <taxon>Eukaryota</taxon>
        <taxon>Fungi</taxon>
        <taxon>Dikarya</taxon>
        <taxon>Ascomycota</taxon>
        <taxon>Pezizomycotina</taxon>
        <taxon>Eurotiomycetes</taxon>
        <taxon>Eurotiomycetidae</taxon>
        <taxon>Eurotiales</taxon>
        <taxon>Aspergillaceae</taxon>
        <taxon>Aspergillus</taxon>
        <taxon>Aspergillus subgen. Circumdati</taxon>
    </lineage>
</organism>
<name>A0A5N7BZZ1_PETAA</name>
<comment type="similarity">
    <text evidence="1">Belongs to the asteroid family.</text>
</comment>
<sequence>MDLVLCTMCFGGCYLGQIRDLDFPMRYRRAMKERICFDGALPSRKRETRLSRLEKSRKKLELLRSKTQSGLQRLSGPSDRCAIILGNVLRSRPLPATYNDLPDNPFIVPTVFEDLKYRWNRENILTAASDILCVHSVELEGFPWAGITEMVPGEADAYCASTAKHTSCSILTNDTDLLLYDLGPQGSVIFLDSIEIVGGNPHTPEEWQIKAMRLSPGLVAQRLGIPNILRFAFEIKSHPDAGIAELVKRANSSYEDRAHALGYQDFVQEYQDDLDSLKAGNLQFLPHFDARVSELFWQYELRQTHISLETPHVYLAILNEDHARRCAWVQGRLYRNLAYSVLNASRPASERVDSINEFVRRGGRIAVDKIDLGNENWIMSEVGVLLARLKSIQHEIGVNTTSPAYWIMFALCELDGSASNCIFSDSARLSRFLTLGHMDERFDWRDIHLTAQIQAVLYSLRILGQLLRLSMVAHGSMMELRSMLSDLPSLHVIMGPTASLMEKTLNGGASVNEFVHQSIQLLGKRSCSESADHMEPTPPLPPLAPQGYDSRVGNGKPLCGKTDNMYDILPME</sequence>
<dbReference type="AlphaFoldDB" id="A0A5N7BZZ1"/>
<proteinExistence type="inferred from homology"/>
<dbReference type="InterPro" id="IPR026832">
    <property type="entry name" value="Asteroid"/>
</dbReference>
<dbReference type="SUPFAM" id="SSF88723">
    <property type="entry name" value="PIN domain-like"/>
    <property type="match status" value="1"/>
</dbReference>
<dbReference type="PANTHER" id="PTHR15665">
    <property type="entry name" value="ASTEROID PROTEIN"/>
    <property type="match status" value="1"/>
</dbReference>
<evidence type="ECO:0000259" key="3">
    <source>
        <dbReference type="Pfam" id="PF12813"/>
    </source>
</evidence>
<protein>
    <submittedName>
        <fullName evidence="4">XPG domain containing-domain-containing protein</fullName>
    </submittedName>
</protein>
<dbReference type="Proteomes" id="UP000326877">
    <property type="component" value="Unassembled WGS sequence"/>
</dbReference>
<dbReference type="OrthoDB" id="5297549at2759"/>
<evidence type="ECO:0000313" key="4">
    <source>
        <dbReference type="EMBL" id="KAE8387339.1"/>
    </source>
</evidence>
<dbReference type="PANTHER" id="PTHR15665:SF1">
    <property type="entry name" value="PROTEIN ASTEROID HOMOLOG 1"/>
    <property type="match status" value="1"/>
</dbReference>